<dbReference type="SUPFAM" id="SSF49899">
    <property type="entry name" value="Concanavalin A-like lectins/glucanases"/>
    <property type="match status" value="1"/>
</dbReference>
<dbReference type="InterPro" id="IPR015987">
    <property type="entry name" value="UCP022704"/>
</dbReference>
<dbReference type="PIRSF" id="PIRSF022704">
    <property type="entry name" value="UCP022704"/>
    <property type="match status" value="1"/>
</dbReference>
<dbReference type="Proteomes" id="UP000279194">
    <property type="component" value="Unassembled WGS sequence"/>
</dbReference>
<organism evidence="1 2">
    <name type="scientific">Streptococcus hillyeri</name>
    <dbReference type="NCBI Taxonomy" id="2282420"/>
    <lineage>
        <taxon>Bacteria</taxon>
        <taxon>Bacillati</taxon>
        <taxon>Bacillota</taxon>
        <taxon>Bacilli</taxon>
        <taxon>Lactobacillales</taxon>
        <taxon>Streptococcaceae</taxon>
        <taxon>Streptococcus</taxon>
    </lineage>
</organism>
<dbReference type="InterPro" id="IPR009784">
    <property type="entry name" value="DUF1349"/>
</dbReference>
<accession>A0A3L9DVS7</accession>
<evidence type="ECO:0000313" key="2">
    <source>
        <dbReference type="Proteomes" id="UP000279194"/>
    </source>
</evidence>
<gene>
    <name evidence="1" type="ORF">EAF07_00285</name>
</gene>
<dbReference type="PANTHER" id="PTHR35332">
    <property type="entry name" value="REGULATION OF ENOLASE PROTEIN 1"/>
    <property type="match status" value="1"/>
</dbReference>
<reference evidence="1 2" key="1">
    <citation type="submission" date="2018-10" db="EMBL/GenBank/DDBJ databases">
        <title>Streptococcus hillyeri sp. nov., isolated from equine tracheal sample.</title>
        <authorList>
            <person name="Macfadyen A.C."/>
            <person name="Waller A."/>
            <person name="Paterson G.K."/>
        </authorList>
    </citation>
    <scope>NUCLEOTIDE SEQUENCE [LARGE SCALE GENOMIC DNA]</scope>
    <source>
        <strain evidence="1 2">28462</strain>
    </source>
</reference>
<evidence type="ECO:0000313" key="1">
    <source>
        <dbReference type="EMBL" id="RLY05175.1"/>
    </source>
</evidence>
<dbReference type="InterPro" id="IPR013320">
    <property type="entry name" value="ConA-like_dom_sf"/>
</dbReference>
<dbReference type="RefSeq" id="WP_121834305.1">
    <property type="nucleotide sequence ID" value="NZ_CP163513.1"/>
</dbReference>
<dbReference type="Pfam" id="PF07081">
    <property type="entry name" value="DUF1349"/>
    <property type="match status" value="1"/>
</dbReference>
<keyword evidence="2" id="KW-1185">Reference proteome</keyword>
<dbReference type="OrthoDB" id="9814707at2"/>
<sequence length="206" mass="24090">MNFKEWIWTREPKTYRISDNDITVTTQPHTDLWQRTYYHFRNDNAPVFQMETDEQFFSFVVKTDFSGAHHRFDQCGVVMYLDSDNWLKASVEYENDEFQHLGSVVTNGGYSDWATTEIDTSQRVMWYRFSRRGDDFCIENSLDGVTFHQMRICHMAKAQGTIQFGIYACSPEESSFEAVFSDFALLDCQWQAHDGQAPDAGEDDEN</sequence>
<comment type="caution">
    <text evidence="1">The sequence shown here is derived from an EMBL/GenBank/DDBJ whole genome shotgun (WGS) entry which is preliminary data.</text>
</comment>
<protein>
    <submittedName>
        <fullName evidence="1">DUF1349 domain-containing protein</fullName>
    </submittedName>
</protein>
<name>A0A3L9DVS7_9STRE</name>
<dbReference type="AlphaFoldDB" id="A0A3L9DVS7"/>
<dbReference type="EMBL" id="RCVM01000001">
    <property type="protein sequence ID" value="RLY05175.1"/>
    <property type="molecule type" value="Genomic_DNA"/>
</dbReference>
<dbReference type="PANTHER" id="PTHR35332:SF2">
    <property type="entry name" value="REGULATION OF ENOLASE PROTEIN 1"/>
    <property type="match status" value="1"/>
</dbReference>
<dbReference type="Gene3D" id="2.60.120.200">
    <property type="match status" value="1"/>
</dbReference>
<proteinExistence type="predicted"/>